<feature type="domain" description="Large ribosomal subunit protein bL25 L25" evidence="7">
    <location>
        <begin position="4"/>
        <end position="89"/>
    </location>
</feature>
<comment type="caution">
    <text evidence="9">The sequence shown here is derived from an EMBL/GenBank/DDBJ whole genome shotgun (WGS) entry which is preliminary data.</text>
</comment>
<dbReference type="EMBL" id="MGIP01000005">
    <property type="protein sequence ID" value="OGM91878.1"/>
    <property type="molecule type" value="Genomic_DNA"/>
</dbReference>
<evidence type="ECO:0000259" key="7">
    <source>
        <dbReference type="Pfam" id="PF01386"/>
    </source>
</evidence>
<evidence type="ECO:0000313" key="10">
    <source>
        <dbReference type="Proteomes" id="UP000177029"/>
    </source>
</evidence>
<dbReference type="InterPro" id="IPR020057">
    <property type="entry name" value="Ribosomal_bL25_b-dom"/>
</dbReference>
<comment type="similarity">
    <text evidence="5">Belongs to the bacterial ribosomal protein bL25 family. CTC subfamily.</text>
</comment>
<dbReference type="SUPFAM" id="SSF50715">
    <property type="entry name" value="Ribosomal protein L25-like"/>
    <property type="match status" value="1"/>
</dbReference>
<evidence type="ECO:0000256" key="5">
    <source>
        <dbReference type="HAMAP-Rule" id="MF_01334"/>
    </source>
</evidence>
<keyword evidence="1 5" id="KW-0699">rRNA-binding</keyword>
<dbReference type="Gene3D" id="2.40.240.10">
    <property type="entry name" value="Ribosomal Protein L25, Chain P"/>
    <property type="match status" value="1"/>
</dbReference>
<dbReference type="GO" id="GO:0022625">
    <property type="term" value="C:cytosolic large ribosomal subunit"/>
    <property type="evidence" value="ECO:0007669"/>
    <property type="project" value="TreeGrafter"/>
</dbReference>
<dbReference type="InterPro" id="IPR011035">
    <property type="entry name" value="Ribosomal_bL25/Gln-tRNA_synth"/>
</dbReference>
<dbReference type="Gene3D" id="2.170.120.20">
    <property type="entry name" value="Ribosomal protein L25, beta domain"/>
    <property type="match status" value="1"/>
</dbReference>
<dbReference type="GO" id="GO:0003735">
    <property type="term" value="F:structural constituent of ribosome"/>
    <property type="evidence" value="ECO:0007669"/>
    <property type="project" value="InterPro"/>
</dbReference>
<dbReference type="Pfam" id="PF01386">
    <property type="entry name" value="Ribosomal_L25p"/>
    <property type="match status" value="1"/>
</dbReference>
<dbReference type="InterPro" id="IPR020056">
    <property type="entry name" value="Rbsml_bL25/Gln-tRNA_synth_N"/>
</dbReference>
<organism evidence="9 10">
    <name type="scientific">Candidatus Wolfebacteria bacterium RIFCSPHIGHO2_01_FULL_48_22</name>
    <dbReference type="NCBI Taxonomy" id="1802555"/>
    <lineage>
        <taxon>Bacteria</taxon>
        <taxon>Candidatus Wolfeibacteriota</taxon>
    </lineage>
</organism>
<proteinExistence type="inferred from homology"/>
<protein>
    <recommendedName>
        <fullName evidence="5">Large ribosomal subunit protein bL25</fullName>
    </recommendedName>
    <alternativeName>
        <fullName evidence="5">General stress protein CTC</fullName>
    </alternativeName>
</protein>
<dbReference type="Pfam" id="PF14693">
    <property type="entry name" value="Ribosomal_TL5_C"/>
    <property type="match status" value="1"/>
</dbReference>
<dbReference type="InterPro" id="IPR001021">
    <property type="entry name" value="Ribosomal_bL25_long"/>
</dbReference>
<keyword evidence="2 5" id="KW-0694">RNA-binding</keyword>
<reference evidence="9 10" key="1">
    <citation type="journal article" date="2016" name="Nat. Commun.">
        <title>Thousands of microbial genomes shed light on interconnected biogeochemical processes in an aquifer system.</title>
        <authorList>
            <person name="Anantharaman K."/>
            <person name="Brown C.T."/>
            <person name="Hug L.A."/>
            <person name="Sharon I."/>
            <person name="Castelle C.J."/>
            <person name="Probst A.J."/>
            <person name="Thomas B.C."/>
            <person name="Singh A."/>
            <person name="Wilkins M.J."/>
            <person name="Karaoz U."/>
            <person name="Brodie E.L."/>
            <person name="Williams K.H."/>
            <person name="Hubbard S.S."/>
            <person name="Banfield J.F."/>
        </authorList>
    </citation>
    <scope>NUCLEOTIDE SEQUENCE [LARGE SCALE GENOMIC DNA]</scope>
</reference>
<evidence type="ECO:0000256" key="3">
    <source>
        <dbReference type="ARBA" id="ARBA00022980"/>
    </source>
</evidence>
<dbReference type="NCBIfam" id="TIGR00731">
    <property type="entry name" value="bL25_bact_ctc"/>
    <property type="match status" value="1"/>
</dbReference>
<dbReference type="InterPro" id="IPR037121">
    <property type="entry name" value="Ribosomal_bL25_C"/>
</dbReference>
<dbReference type="PANTHER" id="PTHR33284:SF1">
    <property type="entry name" value="RIBOSOMAL PROTEIN L25_GLN-TRNA SYNTHETASE, ANTI-CODON-BINDING DOMAIN-CONTAINING PROTEIN"/>
    <property type="match status" value="1"/>
</dbReference>
<gene>
    <name evidence="5" type="primary">rplY</name>
    <name evidence="5" type="synonym">ctc</name>
    <name evidence="9" type="ORF">A2755_00745</name>
</gene>
<evidence type="ECO:0000259" key="8">
    <source>
        <dbReference type="Pfam" id="PF14693"/>
    </source>
</evidence>
<dbReference type="AlphaFoldDB" id="A0A1F8DVI6"/>
<dbReference type="GO" id="GO:0006412">
    <property type="term" value="P:translation"/>
    <property type="evidence" value="ECO:0007669"/>
    <property type="project" value="UniProtKB-UniRule"/>
</dbReference>
<evidence type="ECO:0000256" key="6">
    <source>
        <dbReference type="SAM" id="MobiDB-lite"/>
    </source>
</evidence>
<evidence type="ECO:0000256" key="4">
    <source>
        <dbReference type="ARBA" id="ARBA00023274"/>
    </source>
</evidence>
<dbReference type="PANTHER" id="PTHR33284">
    <property type="entry name" value="RIBOSOMAL PROTEIN L25/GLN-TRNA SYNTHETASE, ANTI-CODON-BINDING DOMAIN-CONTAINING PROTEIN"/>
    <property type="match status" value="1"/>
</dbReference>
<dbReference type="GO" id="GO:0008097">
    <property type="term" value="F:5S rRNA binding"/>
    <property type="evidence" value="ECO:0007669"/>
    <property type="project" value="InterPro"/>
</dbReference>
<accession>A0A1F8DVI6</accession>
<comment type="function">
    <text evidence="5">This is one of the proteins that binds to the 5S RNA in the ribosome where it forms part of the central protuberance.</text>
</comment>
<sequence>MLQLQTQKRDIFGKKTNMLRAQGLVPAEIYGHGKENLHVSVLAKDFDKVLKEAGESTIIEVVLDGEKHPVLIYDIQRDPLKDTYTHVDFYAVRMDEKVRTEVPIKFTGEAPAVKAYAGILVKALDEIELEALPADLPASIVVDLSDLAELNQTIYVKDIPLIERVRFITDLETPVASVTEQKEEVVEVTPPASEVPTEGEEKAEELPAEEKQASEKE</sequence>
<comment type="subunit">
    <text evidence="5">Part of the 50S ribosomal subunit; part of the 5S rRNA/L5/L18/L25 subcomplex. Contacts the 5S rRNA. Binds to the 5S rRNA independently of L5 and L18.</text>
</comment>
<evidence type="ECO:0000313" key="9">
    <source>
        <dbReference type="EMBL" id="OGM91878.1"/>
    </source>
</evidence>
<dbReference type="InterPro" id="IPR020930">
    <property type="entry name" value="Ribosomal_uL5_bac-type"/>
</dbReference>
<dbReference type="CDD" id="cd00495">
    <property type="entry name" value="Ribosomal_L25_TL5_CTC"/>
    <property type="match status" value="1"/>
</dbReference>
<dbReference type="InterPro" id="IPR029751">
    <property type="entry name" value="Ribosomal_L25_dom"/>
</dbReference>
<name>A0A1F8DVI6_9BACT</name>
<keyword evidence="3 5" id="KW-0689">Ribosomal protein</keyword>
<dbReference type="HAMAP" id="MF_01334">
    <property type="entry name" value="Ribosomal_bL25_CTC"/>
    <property type="match status" value="1"/>
</dbReference>
<feature type="region of interest" description="Disordered" evidence="6">
    <location>
        <begin position="180"/>
        <end position="217"/>
    </location>
</feature>
<evidence type="ECO:0000256" key="1">
    <source>
        <dbReference type="ARBA" id="ARBA00022730"/>
    </source>
</evidence>
<dbReference type="STRING" id="1802555.A2755_00745"/>
<evidence type="ECO:0000256" key="2">
    <source>
        <dbReference type="ARBA" id="ARBA00022884"/>
    </source>
</evidence>
<dbReference type="Proteomes" id="UP000177029">
    <property type="component" value="Unassembled WGS sequence"/>
</dbReference>
<feature type="domain" description="Large ribosomal subunit protein bL25 beta" evidence="8">
    <location>
        <begin position="97"/>
        <end position="181"/>
    </location>
</feature>
<keyword evidence="4 5" id="KW-0687">Ribonucleoprotein</keyword>
<feature type="compositionally biased region" description="Basic and acidic residues" evidence="6">
    <location>
        <begin position="204"/>
        <end position="217"/>
    </location>
</feature>